<evidence type="ECO:0000256" key="1">
    <source>
        <dbReference type="ARBA" id="ARBA00009662"/>
    </source>
</evidence>
<comment type="function">
    <text evidence="5">Catalyzes the cleavage of glutathione into 5-oxo-L-proline and a Cys-Gly dipeptide. Acts specifically on glutathione, but not on other gamma-glutamyl peptides.</text>
</comment>
<dbReference type="CDD" id="cd06661">
    <property type="entry name" value="GGCT_like"/>
    <property type="match status" value="1"/>
</dbReference>
<dbReference type="GO" id="GO:0006751">
    <property type="term" value="P:glutathione catabolic process"/>
    <property type="evidence" value="ECO:0007669"/>
    <property type="project" value="InterPro"/>
</dbReference>
<dbReference type="EC" id="4.3.2.7" evidence="2"/>
<dbReference type="GO" id="GO:0005737">
    <property type="term" value="C:cytoplasm"/>
    <property type="evidence" value="ECO:0007669"/>
    <property type="project" value="TreeGrafter"/>
</dbReference>
<comment type="similarity">
    <text evidence="1">Belongs to the gamma-glutamylcyclotransferase family. ChaC subfamily.</text>
</comment>
<dbReference type="PANTHER" id="PTHR12192">
    <property type="entry name" value="CATION TRANSPORT PROTEIN CHAC-RELATED"/>
    <property type="match status" value="1"/>
</dbReference>
<feature type="non-terminal residue" evidence="7">
    <location>
        <position position="1"/>
    </location>
</feature>
<evidence type="ECO:0000313" key="7">
    <source>
        <dbReference type="EMBL" id="JAI15428.1"/>
    </source>
</evidence>
<dbReference type="PANTHER" id="PTHR12192:SF2">
    <property type="entry name" value="GLUTATHIONE-SPECIFIC GAMMA-GLUTAMYLCYCLOTRANSFERASE 2"/>
    <property type="match status" value="1"/>
</dbReference>
<name>A0A0K8TMM7_TABBR</name>
<evidence type="ECO:0000256" key="4">
    <source>
        <dbReference type="ARBA" id="ARBA00043195"/>
    </source>
</evidence>
<dbReference type="InterPro" id="IPR013024">
    <property type="entry name" value="GGCT-like"/>
</dbReference>
<organism evidence="7">
    <name type="scientific">Tabanus bromius</name>
    <name type="common">Band-eyed brown horse fly</name>
    <dbReference type="NCBI Taxonomy" id="304241"/>
    <lineage>
        <taxon>Eukaryota</taxon>
        <taxon>Metazoa</taxon>
        <taxon>Ecdysozoa</taxon>
        <taxon>Arthropoda</taxon>
        <taxon>Hexapoda</taxon>
        <taxon>Insecta</taxon>
        <taxon>Pterygota</taxon>
        <taxon>Neoptera</taxon>
        <taxon>Endopterygota</taxon>
        <taxon>Diptera</taxon>
        <taxon>Brachycera</taxon>
        <taxon>Tabanomorpha</taxon>
        <taxon>Tabanoidea</taxon>
        <taxon>Tabanidae</taxon>
        <taxon>Tabanus</taxon>
    </lineage>
</organism>
<protein>
    <recommendedName>
        <fullName evidence="2">glutathione-specific gamma-glutamylcyclotransferase</fullName>
        <ecNumber evidence="2">4.3.2.7</ecNumber>
    </recommendedName>
    <alternativeName>
        <fullName evidence="4">Cation transport regulator-like protein 2</fullName>
    </alternativeName>
</protein>
<dbReference type="InterPro" id="IPR006840">
    <property type="entry name" value="ChaC"/>
</dbReference>
<dbReference type="Pfam" id="PF04752">
    <property type="entry name" value="ChaC"/>
    <property type="match status" value="1"/>
</dbReference>
<proteinExistence type="evidence at transcript level"/>
<sequence>DDADSDDLWIFGYGSLVWKADFPFESRKTGYIEGFERKFYQNSIDHRGTAAKPGRVVTLIKSDDPTAKVYGVAYRISKEKKKEVLEHLDYREKNGYQRYPVLFHPYSRENISCKPRELIIYIANETNDSYAGDVNDLDDITEQIYAAVGPSGTNREYVYKLANAMRLLFPGERDDHLFELEQKLRIREQKELLLAESIKRNLLITIKNAIKAQLTVQEVLLLIDSEFENCLKLYRYK</sequence>
<dbReference type="EMBL" id="GDAI01002175">
    <property type="protein sequence ID" value="JAI15428.1"/>
    <property type="molecule type" value="mRNA"/>
</dbReference>
<dbReference type="SUPFAM" id="SSF110857">
    <property type="entry name" value="Gamma-glutamyl cyclotransferase-like"/>
    <property type="match status" value="1"/>
</dbReference>
<evidence type="ECO:0000256" key="3">
    <source>
        <dbReference type="ARBA" id="ARBA00023239"/>
    </source>
</evidence>
<comment type="catalytic activity">
    <reaction evidence="6">
        <text>glutathione = L-cysteinylglycine + 5-oxo-L-proline</text>
        <dbReference type="Rhea" id="RHEA:47724"/>
        <dbReference type="ChEBI" id="CHEBI:57925"/>
        <dbReference type="ChEBI" id="CHEBI:58402"/>
        <dbReference type="ChEBI" id="CHEBI:61694"/>
        <dbReference type="EC" id="4.3.2.7"/>
    </reaction>
</comment>
<dbReference type="GO" id="GO:0061928">
    <property type="term" value="F:glutathione specific gamma-glutamylcyclotransferase activity"/>
    <property type="evidence" value="ECO:0007669"/>
    <property type="project" value="UniProtKB-EC"/>
</dbReference>
<evidence type="ECO:0000256" key="2">
    <source>
        <dbReference type="ARBA" id="ARBA00012344"/>
    </source>
</evidence>
<evidence type="ECO:0000256" key="5">
    <source>
        <dbReference type="ARBA" id="ARBA00045227"/>
    </source>
</evidence>
<dbReference type="Gene3D" id="3.10.490.10">
    <property type="entry name" value="Gamma-glutamyl cyclotransferase-like"/>
    <property type="match status" value="1"/>
</dbReference>
<accession>A0A0K8TMM7</accession>
<reference evidence="7" key="1">
    <citation type="journal article" date="2015" name="Insect Biochem. Mol. Biol.">
        <title>An insight into the sialome of the horse fly, Tabanus bromius.</title>
        <authorList>
            <person name="Ribeiro J.M."/>
            <person name="Kazimirova M."/>
            <person name="Takac P."/>
            <person name="Andersen J.F."/>
            <person name="Francischetti I.M."/>
        </authorList>
    </citation>
    <scope>NUCLEOTIDE SEQUENCE</scope>
</reference>
<evidence type="ECO:0000256" key="6">
    <source>
        <dbReference type="ARBA" id="ARBA00048073"/>
    </source>
</evidence>
<dbReference type="AlphaFoldDB" id="A0A0K8TMM7"/>
<keyword evidence="3" id="KW-0456">Lyase</keyword>
<dbReference type="InterPro" id="IPR036568">
    <property type="entry name" value="GGCT-like_sf"/>
</dbReference>